<dbReference type="PANTHER" id="PTHR43392:SF2">
    <property type="entry name" value="AAA-TYPE ATPASE FAMILY PROTEIN _ ANKYRIN REPEAT FAMILY PROTEIN"/>
    <property type="match status" value="1"/>
</dbReference>
<dbReference type="PRINTS" id="PR00819">
    <property type="entry name" value="CBXCFQXSUPER"/>
</dbReference>
<gene>
    <name evidence="6" type="ORF">P175DRAFT_0524692</name>
</gene>
<feature type="signal peptide" evidence="4">
    <location>
        <begin position="1"/>
        <end position="22"/>
    </location>
</feature>
<dbReference type="EMBL" id="MSFN02000006">
    <property type="protein sequence ID" value="PTU19086.1"/>
    <property type="molecule type" value="Genomic_DNA"/>
</dbReference>
<proteinExistence type="inferred from homology"/>
<feature type="chain" id="PRO_5015588177" description="AAA+ ATPase domain-containing protein" evidence="4">
    <location>
        <begin position="23"/>
        <end position="901"/>
    </location>
</feature>
<sequence>MCFSFLLIFWRTLRMDCPVSHSTRFPFFFSSWWSSTRRPLPPSSISVSTQTSPRTVHPPPELLVEMDREIAGREANEEIDNLIGLDNVKRQLRGVQTWVQICRRHGRDPRSEWYNIALQGNSGIGKTTVARIYAKLLFSMDITDSRHIRETTGAELASTGIASLFQTGEESRSLSQPSTVIIDHPYDMRSNQPVVEDLMQLMELPTTNRLIVIFTGDSDEMDKWLREQPRLRRLTCSSIRFPDFDRDDLLHLLGRYISQEYHGRMQVEGGLEGQYMQVAARRLAHDRTKKGHSNIYSVREFVAGVARRQAEFLTDQQDRGMEDVDHFFFSKEDLLGLRPTEVIAKSEAWAMLQKMVGQGPIKTFVREVLDTAEENYWREIQGQKRLAIRLNRTFIGPPGTGKTTAARLYVQILADLALLRNPTVVFQRLSDEDAIATMQSSPCHNLIIDVDAEVEEISPPMVEAVSQRLLIPQDQTCTILLGSTSAIDRLFSDPRGPKRAPPMVVQFEALSSEDMKELVELKLQEQDVSATPEALQAALEILEHARLRKDFDYARAIDHLLIAAHRNFTARQTAPANNYEERILEAQDFSIELSSVRSALSFREELRHTIVPDDIIAVLKRYHNEMRAAWLVGQNPIGRMPSAFVFKGACGTGKRTVARQLGALYYRMGVLSSEVVVECSVADLLATQGAREQFARSRGQVLYVEDAHHLADCEIASKVVDELVYLIPRQEDQTVVILAGQTPEMDQLLANRPRLSAIFQEEIVFRTPTPRECLRLLDRRLEEKGVTGTRPYLSDPQCPSHREFTRAVQVLSMFPCWGNAKDIEVLARWMLSAAVRVTPLEGSALADLQLSEDQAMTCMIKLYNLKRDRLRYNQDPKARTLPRVLSQPRCATERAGVKFPV</sequence>
<dbReference type="VEuPathDB" id="FungiDB:P175DRAFT_0524692"/>
<feature type="domain" description="AAA+ ATPase" evidence="5">
    <location>
        <begin position="112"/>
        <end position="245"/>
    </location>
</feature>
<dbReference type="SUPFAM" id="SSF52540">
    <property type="entry name" value="P-loop containing nucleoside triphosphate hydrolases"/>
    <property type="match status" value="3"/>
</dbReference>
<evidence type="ECO:0000256" key="4">
    <source>
        <dbReference type="SAM" id="SignalP"/>
    </source>
</evidence>
<reference evidence="6 7" key="1">
    <citation type="journal article" date="2018" name="Proc. Natl. Acad. Sci. U.S.A.">
        <title>Linking secondary metabolites to gene clusters through genome sequencing of six diverse Aspergillus species.</title>
        <authorList>
            <person name="Kaerboelling I."/>
            <person name="Vesth T.C."/>
            <person name="Frisvad J.C."/>
            <person name="Nybo J.L."/>
            <person name="Theobald S."/>
            <person name="Kuo A."/>
            <person name="Bowyer P."/>
            <person name="Matsuda Y."/>
            <person name="Mondo S."/>
            <person name="Lyhne E.K."/>
            <person name="Kogle M.E."/>
            <person name="Clum A."/>
            <person name="Lipzen A."/>
            <person name="Salamov A."/>
            <person name="Ngan C.Y."/>
            <person name="Daum C."/>
            <person name="Chiniquy J."/>
            <person name="Barry K."/>
            <person name="LaButti K."/>
            <person name="Haridas S."/>
            <person name="Simmons B.A."/>
            <person name="Magnuson J.K."/>
            <person name="Mortensen U.H."/>
            <person name="Larsen T.O."/>
            <person name="Grigoriev I.V."/>
            <person name="Baker S.E."/>
            <person name="Andersen M.R."/>
        </authorList>
    </citation>
    <scope>NUCLEOTIDE SEQUENCE [LARGE SCALE GENOMIC DNA]</scope>
    <source>
        <strain evidence="6 7">IBT 24754</strain>
    </source>
</reference>
<dbReference type="GO" id="GO:0005524">
    <property type="term" value="F:ATP binding"/>
    <property type="evidence" value="ECO:0007669"/>
    <property type="project" value="UniProtKB-KW"/>
</dbReference>
<dbReference type="GO" id="GO:0016887">
    <property type="term" value="F:ATP hydrolysis activity"/>
    <property type="evidence" value="ECO:0007669"/>
    <property type="project" value="InterPro"/>
</dbReference>
<organism evidence="6 7">
    <name type="scientific">Aspergillus ochraceoroseus IBT 24754</name>
    <dbReference type="NCBI Taxonomy" id="1392256"/>
    <lineage>
        <taxon>Eukaryota</taxon>
        <taxon>Fungi</taxon>
        <taxon>Dikarya</taxon>
        <taxon>Ascomycota</taxon>
        <taxon>Pezizomycotina</taxon>
        <taxon>Eurotiomycetes</taxon>
        <taxon>Eurotiomycetidae</taxon>
        <taxon>Eurotiales</taxon>
        <taxon>Aspergillaceae</taxon>
        <taxon>Aspergillus</taxon>
        <taxon>Aspergillus subgen. Nidulantes</taxon>
    </lineage>
</organism>
<dbReference type="RefSeq" id="XP_040750478.1">
    <property type="nucleotide sequence ID" value="XM_040899385.1"/>
</dbReference>
<dbReference type="InterPro" id="IPR003593">
    <property type="entry name" value="AAA+_ATPase"/>
</dbReference>
<dbReference type="InterPro" id="IPR000641">
    <property type="entry name" value="CbxX/CfxQ"/>
</dbReference>
<accession>A0A2T5LS36</accession>
<keyword evidence="3" id="KW-0067">ATP-binding</keyword>
<dbReference type="InterPro" id="IPR003959">
    <property type="entry name" value="ATPase_AAA_core"/>
</dbReference>
<dbReference type="GeneID" id="63816267"/>
<feature type="domain" description="AAA+ ATPase" evidence="5">
    <location>
        <begin position="389"/>
        <end position="769"/>
    </location>
</feature>
<dbReference type="SMART" id="SM00382">
    <property type="entry name" value="AAA"/>
    <property type="match status" value="2"/>
</dbReference>
<dbReference type="Gene3D" id="3.40.50.300">
    <property type="entry name" value="P-loop containing nucleotide triphosphate hydrolases"/>
    <property type="match status" value="3"/>
</dbReference>
<dbReference type="Proteomes" id="UP000244073">
    <property type="component" value="Unassembled WGS sequence"/>
</dbReference>
<comment type="caution">
    <text evidence="6">The sequence shown here is derived from an EMBL/GenBank/DDBJ whole genome shotgun (WGS) entry which is preliminary data.</text>
</comment>
<evidence type="ECO:0000256" key="1">
    <source>
        <dbReference type="ARBA" id="ARBA00010378"/>
    </source>
</evidence>
<evidence type="ECO:0000256" key="3">
    <source>
        <dbReference type="ARBA" id="ARBA00022840"/>
    </source>
</evidence>
<evidence type="ECO:0000259" key="5">
    <source>
        <dbReference type="SMART" id="SM00382"/>
    </source>
</evidence>
<keyword evidence="2" id="KW-0547">Nucleotide-binding</keyword>
<comment type="similarity">
    <text evidence="1">Belongs to the CbxX/CfxQ family.</text>
</comment>
<dbReference type="InterPro" id="IPR050773">
    <property type="entry name" value="CbxX/CfxQ_RuBisCO_ESX"/>
</dbReference>
<dbReference type="InterPro" id="IPR027417">
    <property type="entry name" value="P-loop_NTPase"/>
</dbReference>
<protein>
    <recommendedName>
        <fullName evidence="5">AAA+ ATPase domain-containing protein</fullName>
    </recommendedName>
</protein>
<dbReference type="PANTHER" id="PTHR43392">
    <property type="entry name" value="AAA-TYPE ATPASE FAMILY PROTEIN / ANKYRIN REPEAT FAMILY PROTEIN"/>
    <property type="match status" value="1"/>
</dbReference>
<evidence type="ECO:0000313" key="6">
    <source>
        <dbReference type="EMBL" id="PTU19086.1"/>
    </source>
</evidence>
<evidence type="ECO:0000313" key="7">
    <source>
        <dbReference type="Proteomes" id="UP000244073"/>
    </source>
</evidence>
<dbReference type="Pfam" id="PF00004">
    <property type="entry name" value="AAA"/>
    <property type="match status" value="1"/>
</dbReference>
<dbReference type="CDD" id="cd00009">
    <property type="entry name" value="AAA"/>
    <property type="match status" value="1"/>
</dbReference>
<evidence type="ECO:0000256" key="2">
    <source>
        <dbReference type="ARBA" id="ARBA00022741"/>
    </source>
</evidence>
<dbReference type="AlphaFoldDB" id="A0A2T5LS36"/>
<name>A0A2T5LS36_9EURO</name>
<dbReference type="OrthoDB" id="2423195at2759"/>
<keyword evidence="4" id="KW-0732">Signal</keyword>